<accession>A0A381SQE9</accession>
<feature type="transmembrane region" description="Helical" evidence="6">
    <location>
        <begin position="74"/>
        <end position="95"/>
    </location>
</feature>
<evidence type="ECO:0000256" key="3">
    <source>
        <dbReference type="ARBA" id="ARBA00022692"/>
    </source>
</evidence>
<dbReference type="AlphaFoldDB" id="A0A381SQE9"/>
<evidence type="ECO:0008006" key="8">
    <source>
        <dbReference type="Google" id="ProtNLM"/>
    </source>
</evidence>
<evidence type="ECO:0000256" key="4">
    <source>
        <dbReference type="ARBA" id="ARBA00022989"/>
    </source>
</evidence>
<evidence type="ECO:0000256" key="1">
    <source>
        <dbReference type="ARBA" id="ARBA00004651"/>
    </source>
</evidence>
<dbReference type="CDD" id="cd06579">
    <property type="entry name" value="TM_PBP1_transp_AraH_like"/>
    <property type="match status" value="1"/>
</dbReference>
<keyword evidence="4 6" id="KW-1133">Transmembrane helix</keyword>
<proteinExistence type="predicted"/>
<feature type="transmembrane region" description="Helical" evidence="6">
    <location>
        <begin position="127"/>
        <end position="145"/>
    </location>
</feature>
<feature type="transmembrane region" description="Helical" evidence="6">
    <location>
        <begin position="250"/>
        <end position="268"/>
    </location>
</feature>
<dbReference type="EMBL" id="UINC01003368">
    <property type="protein sequence ID" value="SVA05709.1"/>
    <property type="molecule type" value="Genomic_DNA"/>
</dbReference>
<dbReference type="InterPro" id="IPR001851">
    <property type="entry name" value="ABC_transp_permease"/>
</dbReference>
<dbReference type="Pfam" id="PF02653">
    <property type="entry name" value="BPD_transp_2"/>
    <property type="match status" value="1"/>
</dbReference>
<dbReference type="PANTHER" id="PTHR32196">
    <property type="entry name" value="ABC TRANSPORTER PERMEASE PROTEIN YPHD-RELATED-RELATED"/>
    <property type="match status" value="1"/>
</dbReference>
<feature type="transmembrane region" description="Helical" evidence="6">
    <location>
        <begin position="275"/>
        <end position="296"/>
    </location>
</feature>
<keyword evidence="2" id="KW-1003">Cell membrane</keyword>
<feature type="transmembrane region" description="Helical" evidence="6">
    <location>
        <begin position="171"/>
        <end position="189"/>
    </location>
</feature>
<reference evidence="7" key="1">
    <citation type="submission" date="2018-05" db="EMBL/GenBank/DDBJ databases">
        <authorList>
            <person name="Lanie J.A."/>
            <person name="Ng W.-L."/>
            <person name="Kazmierczak K.M."/>
            <person name="Andrzejewski T.M."/>
            <person name="Davidsen T.M."/>
            <person name="Wayne K.J."/>
            <person name="Tettelin H."/>
            <person name="Glass J.I."/>
            <person name="Rusch D."/>
            <person name="Podicherti R."/>
            <person name="Tsui H.-C.T."/>
            <person name="Winkler M.E."/>
        </authorList>
    </citation>
    <scope>NUCLEOTIDE SEQUENCE</scope>
</reference>
<evidence type="ECO:0000313" key="7">
    <source>
        <dbReference type="EMBL" id="SVA05709.1"/>
    </source>
</evidence>
<name>A0A381SQE9_9ZZZZ</name>
<organism evidence="7">
    <name type="scientific">marine metagenome</name>
    <dbReference type="NCBI Taxonomy" id="408172"/>
    <lineage>
        <taxon>unclassified sequences</taxon>
        <taxon>metagenomes</taxon>
        <taxon>ecological metagenomes</taxon>
    </lineage>
</organism>
<comment type="subcellular location">
    <subcellularLocation>
        <location evidence="1">Cell membrane</location>
        <topology evidence="1">Multi-pass membrane protein</topology>
    </subcellularLocation>
</comment>
<feature type="transmembrane region" description="Helical" evidence="6">
    <location>
        <begin position="21"/>
        <end position="41"/>
    </location>
</feature>
<evidence type="ECO:0000256" key="6">
    <source>
        <dbReference type="SAM" id="Phobius"/>
    </source>
</evidence>
<dbReference type="GO" id="GO:0022857">
    <property type="term" value="F:transmembrane transporter activity"/>
    <property type="evidence" value="ECO:0007669"/>
    <property type="project" value="InterPro"/>
</dbReference>
<feature type="transmembrane region" description="Helical" evidence="6">
    <location>
        <begin position="222"/>
        <end position="244"/>
    </location>
</feature>
<gene>
    <name evidence="7" type="ORF">METZ01_LOCUS58563</name>
</gene>
<evidence type="ECO:0000256" key="5">
    <source>
        <dbReference type="ARBA" id="ARBA00023136"/>
    </source>
</evidence>
<feature type="transmembrane region" description="Helical" evidence="6">
    <location>
        <begin position="47"/>
        <end position="67"/>
    </location>
</feature>
<dbReference type="PANTHER" id="PTHR32196:SF72">
    <property type="entry name" value="RIBOSE IMPORT PERMEASE PROTEIN RBSC"/>
    <property type="match status" value="1"/>
</dbReference>
<keyword evidence="5 6" id="KW-0472">Membrane</keyword>
<sequence>MDKYKSMIGNLFHKNGRALGSMGYFLLLMLVFLIGAPEVWMRPNLHLGVFVMIPTLIFLVVPMVFLIASGEIDLSFASTYALAAYIFALLVKAGIDPALCILAGVLSGAVVGALVGALIVVFRLSSLVASLGVLFLLRGIILVLTKSRSITIAEIETDWIYPVLVGNFHGVPMQVFWALLFVIFSYYLFNKHVFGIHIHHIGDNYASAEQMGINVKAVKIKAFMFVGIGAALAGIFSTLITYTFFPTQGFGYLLLALAAVFVGGTPYWGGLGTIVGAVFGAFVISYMEIGVVAVGMSGTWRQFFNGLIILIALLGHRLHGDRIR</sequence>
<dbReference type="GO" id="GO:0005886">
    <property type="term" value="C:plasma membrane"/>
    <property type="evidence" value="ECO:0007669"/>
    <property type="project" value="UniProtKB-SubCell"/>
</dbReference>
<protein>
    <recommendedName>
        <fullName evidence="8">Ribose ABC transporter permease</fullName>
    </recommendedName>
</protein>
<keyword evidence="3 6" id="KW-0812">Transmembrane</keyword>
<evidence type="ECO:0000256" key="2">
    <source>
        <dbReference type="ARBA" id="ARBA00022475"/>
    </source>
</evidence>
<feature type="transmembrane region" description="Helical" evidence="6">
    <location>
        <begin position="101"/>
        <end position="122"/>
    </location>
</feature>